<evidence type="ECO:0000313" key="2">
    <source>
        <dbReference type="EMBL" id="KMS94845.1"/>
    </source>
</evidence>
<dbReference type="SMART" id="SM00256">
    <property type="entry name" value="FBOX"/>
    <property type="match status" value="1"/>
</dbReference>
<dbReference type="OrthoDB" id="613853at2759"/>
<organism evidence="2 3">
    <name type="scientific">Beta vulgaris subsp. vulgaris</name>
    <name type="common">Beet</name>
    <dbReference type="NCBI Taxonomy" id="3555"/>
    <lineage>
        <taxon>Eukaryota</taxon>
        <taxon>Viridiplantae</taxon>
        <taxon>Streptophyta</taxon>
        <taxon>Embryophyta</taxon>
        <taxon>Tracheophyta</taxon>
        <taxon>Spermatophyta</taxon>
        <taxon>Magnoliopsida</taxon>
        <taxon>eudicotyledons</taxon>
        <taxon>Gunneridae</taxon>
        <taxon>Pentapetalae</taxon>
        <taxon>Caryophyllales</taxon>
        <taxon>Chenopodiaceae</taxon>
        <taxon>Betoideae</taxon>
        <taxon>Beta</taxon>
    </lineage>
</organism>
<dbReference type="Pfam" id="PF23622">
    <property type="entry name" value="LRR_At1g61320_AtMIF1"/>
    <property type="match status" value="1"/>
</dbReference>
<dbReference type="Pfam" id="PF00646">
    <property type="entry name" value="F-box"/>
    <property type="match status" value="1"/>
</dbReference>
<dbReference type="PANTHER" id="PTHR34145:SF28">
    <property type="entry name" value="F-BOX DOMAIN-CONTAINING PROTEIN"/>
    <property type="match status" value="1"/>
</dbReference>
<evidence type="ECO:0000259" key="1">
    <source>
        <dbReference type="PROSITE" id="PS50181"/>
    </source>
</evidence>
<dbReference type="OMA" id="GPRTYIL"/>
<dbReference type="InterPro" id="IPR032675">
    <property type="entry name" value="LRR_dom_sf"/>
</dbReference>
<dbReference type="PANTHER" id="PTHR34145">
    <property type="entry name" value="OS02G0105600 PROTEIN"/>
    <property type="match status" value="1"/>
</dbReference>
<dbReference type="SUPFAM" id="SSF81383">
    <property type="entry name" value="F-box domain"/>
    <property type="match status" value="1"/>
</dbReference>
<dbReference type="InterPro" id="IPR053772">
    <property type="entry name" value="At1g61320/At1g61330-like"/>
</dbReference>
<dbReference type="Gramene" id="KMS94845">
    <property type="protein sequence ID" value="KMS94845"/>
    <property type="gene ID" value="BVRB_014760"/>
</dbReference>
<dbReference type="InterPro" id="IPR036047">
    <property type="entry name" value="F-box-like_dom_sf"/>
</dbReference>
<reference evidence="2 3" key="1">
    <citation type="journal article" date="2014" name="Nature">
        <title>The genome of the recently domesticated crop plant sugar beet (Beta vulgaris).</title>
        <authorList>
            <person name="Dohm J.C."/>
            <person name="Minoche A.E."/>
            <person name="Holtgrawe D."/>
            <person name="Capella-Gutierrez S."/>
            <person name="Zakrzewski F."/>
            <person name="Tafer H."/>
            <person name="Rupp O."/>
            <person name="Sorensen T.R."/>
            <person name="Stracke R."/>
            <person name="Reinhardt R."/>
            <person name="Goesmann A."/>
            <person name="Kraft T."/>
            <person name="Schulz B."/>
            <person name="Stadler P.F."/>
            <person name="Schmidt T."/>
            <person name="Gabaldon T."/>
            <person name="Lehrach H."/>
            <person name="Weisshaar B."/>
            <person name="Himmelbauer H."/>
        </authorList>
    </citation>
    <scope>NUCLEOTIDE SEQUENCE [LARGE SCALE GENOMIC DNA]</scope>
    <source>
        <tissue evidence="2">Taproot</tissue>
    </source>
</reference>
<accession>A0A0J8DVG8</accession>
<sequence>MATTILRDRPQFGTLKRCKKIRERDRISDLPDEILIHILTLLTLKEATVTGILSKRWRNLWTSCPNLDFECLKPLKLGNRTYMRCVDNILRQYSAKKLHRFRIARPGEPGMLYYFDDWISFAIKSGVSELELNLNAHPGPDDPRNYYFPAHVFRLSHSASPNIGKQFESLRDLCLRSVNLADDVFDLILSSCSSLERFTLEYSLGLVNAKNTAPHLKLKSLELYCCKDLEYLQVLAPNLMSFKYAGSQKTLCIKDAKQLASLRLTNLRDRSTSATLSGAKNFVFSQFSSHFPKLKSLVVSAHLFQGMTDFTELCVFSSLKQLAVDIAHVWSTYVGYKVAASVIRGAPLLELLEIVVPPFIVDWLEYPALKLPSMSPPHQTLKEVKLFGFRGDDNTMEFLSYLSENTASLRKIDITPHSTNRIGEDLEVGRALYWKTDDAEHAKNCVSQLRQTLRVDTQLLFRNS</sequence>
<dbReference type="AlphaFoldDB" id="A0A0J8DVG8"/>
<evidence type="ECO:0000313" key="3">
    <source>
        <dbReference type="Proteomes" id="UP000035740"/>
    </source>
</evidence>
<keyword evidence="3" id="KW-1185">Reference proteome</keyword>
<proteinExistence type="predicted"/>
<dbReference type="InterPro" id="IPR055357">
    <property type="entry name" value="LRR_At1g61320_AtMIF1"/>
</dbReference>
<dbReference type="Gene3D" id="1.20.1280.50">
    <property type="match status" value="1"/>
</dbReference>
<dbReference type="KEGG" id="bvg:104885158"/>
<dbReference type="EMBL" id="KQ090772">
    <property type="protein sequence ID" value="KMS94845.1"/>
    <property type="molecule type" value="Genomic_DNA"/>
</dbReference>
<dbReference type="Gene3D" id="3.80.10.10">
    <property type="entry name" value="Ribonuclease Inhibitor"/>
    <property type="match status" value="1"/>
</dbReference>
<protein>
    <recommendedName>
        <fullName evidence="1">F-box domain-containing protein</fullName>
    </recommendedName>
</protein>
<name>A0A0J8DVG8_BETVV</name>
<dbReference type="InterPro" id="IPR001810">
    <property type="entry name" value="F-box_dom"/>
</dbReference>
<dbReference type="SUPFAM" id="SSF52047">
    <property type="entry name" value="RNI-like"/>
    <property type="match status" value="1"/>
</dbReference>
<dbReference type="PROSITE" id="PS50181">
    <property type="entry name" value="FBOX"/>
    <property type="match status" value="1"/>
</dbReference>
<gene>
    <name evidence="2" type="ORF">BVRB_014760</name>
</gene>
<feature type="domain" description="F-box" evidence="1">
    <location>
        <begin position="24"/>
        <end position="72"/>
    </location>
</feature>
<dbReference type="Proteomes" id="UP000035740">
    <property type="component" value="Unassembled WGS sequence"/>
</dbReference>